<dbReference type="EMBL" id="JAUHGG010000003">
    <property type="protein sequence ID" value="MDS1821383.1"/>
    <property type="molecule type" value="Genomic_DNA"/>
</dbReference>
<proteinExistence type="predicted"/>
<name>A0AAW8Q4J3_VIBPH</name>
<evidence type="ECO:0000313" key="2">
    <source>
        <dbReference type="Proteomes" id="UP001253193"/>
    </source>
</evidence>
<reference evidence="1" key="1">
    <citation type="submission" date="2023-06" db="EMBL/GenBank/DDBJ databases">
        <title>Genomic Diversity of Vibrio spp. and Metagenomic Analysis of Pathogens in Florida Gulf Coastal Waters Following Hurricane Ian.</title>
        <authorList>
            <person name="Brumfield K.D."/>
        </authorList>
    </citation>
    <scope>NUCLEOTIDE SEQUENCE</scope>
    <source>
        <strain evidence="1">WBS2B-138</strain>
    </source>
</reference>
<protein>
    <submittedName>
        <fullName evidence="1">Uncharacterized protein</fullName>
    </submittedName>
</protein>
<sequence length="61" mass="6609">MNEPVTIKEVEDAEKKLQSGEAVITVFDTMSNDHIGKVIGKKLRRANGVPITVVMVEGVEG</sequence>
<evidence type="ECO:0000313" key="1">
    <source>
        <dbReference type="EMBL" id="MDS1821383.1"/>
    </source>
</evidence>
<accession>A0AAW8Q4J3</accession>
<dbReference type="RefSeq" id="WP_311020267.1">
    <property type="nucleotide sequence ID" value="NZ_JAUHGG010000003.1"/>
</dbReference>
<comment type="caution">
    <text evidence="1">The sequence shown here is derived from an EMBL/GenBank/DDBJ whole genome shotgun (WGS) entry which is preliminary data.</text>
</comment>
<dbReference type="AlphaFoldDB" id="A0AAW8Q4J3"/>
<organism evidence="1 2">
    <name type="scientific">Vibrio parahaemolyticus</name>
    <dbReference type="NCBI Taxonomy" id="670"/>
    <lineage>
        <taxon>Bacteria</taxon>
        <taxon>Pseudomonadati</taxon>
        <taxon>Pseudomonadota</taxon>
        <taxon>Gammaproteobacteria</taxon>
        <taxon>Vibrionales</taxon>
        <taxon>Vibrionaceae</taxon>
        <taxon>Vibrio</taxon>
    </lineage>
</organism>
<dbReference type="Proteomes" id="UP001253193">
    <property type="component" value="Unassembled WGS sequence"/>
</dbReference>
<gene>
    <name evidence="1" type="ORF">QX249_11995</name>
</gene>